<feature type="transmembrane region" description="Helical" evidence="1">
    <location>
        <begin position="56"/>
        <end position="76"/>
    </location>
</feature>
<gene>
    <name evidence="2" type="ORF">HMPREF1143_0993</name>
</gene>
<feature type="transmembrane region" description="Helical" evidence="1">
    <location>
        <begin position="88"/>
        <end position="108"/>
    </location>
</feature>
<keyword evidence="1" id="KW-0812">Transmembrane</keyword>
<keyword evidence="1" id="KW-1133">Transmembrane helix</keyword>
<keyword evidence="1" id="KW-0472">Membrane</keyword>
<feature type="transmembrane region" description="Helical" evidence="1">
    <location>
        <begin position="210"/>
        <end position="228"/>
    </location>
</feature>
<reference evidence="2 3" key="1">
    <citation type="submission" date="2012-07" db="EMBL/GenBank/DDBJ databases">
        <authorList>
            <person name="Durkin A.S."/>
            <person name="McCorrison J."/>
            <person name="Torralba M."/>
            <person name="Gillis M."/>
            <person name="Methe B."/>
            <person name="Sutton G."/>
            <person name="Nelson K.E."/>
        </authorList>
    </citation>
    <scope>NUCLEOTIDE SEQUENCE [LARGE SCALE GENOMIC DNA]</scope>
    <source>
        <strain evidence="2 3">OBRC8</strain>
    </source>
</reference>
<feature type="transmembrane region" description="Helical" evidence="1">
    <location>
        <begin position="12"/>
        <end position="36"/>
    </location>
</feature>
<keyword evidence="3" id="KW-1185">Reference proteome</keyword>
<evidence type="ECO:0000256" key="1">
    <source>
        <dbReference type="SAM" id="Phobius"/>
    </source>
</evidence>
<feature type="transmembrane region" description="Helical" evidence="1">
    <location>
        <begin position="149"/>
        <end position="173"/>
    </location>
</feature>
<dbReference type="AlphaFoldDB" id="J6HCM2"/>
<dbReference type="PATRIC" id="fig|796941.3.peg.1102"/>
<accession>J6HCM2</accession>
<feature type="transmembrane region" description="Helical" evidence="1">
    <location>
        <begin position="114"/>
        <end position="133"/>
    </location>
</feature>
<evidence type="ECO:0000313" key="2">
    <source>
        <dbReference type="EMBL" id="EJU22845.1"/>
    </source>
</evidence>
<name>J6HCM2_9FIRM</name>
<feature type="transmembrane region" description="Helical" evidence="1">
    <location>
        <begin position="234"/>
        <end position="251"/>
    </location>
</feature>
<proteinExistence type="predicted"/>
<feature type="transmembrane region" description="Helical" evidence="1">
    <location>
        <begin position="179"/>
        <end position="203"/>
    </location>
</feature>
<dbReference type="Proteomes" id="UP000005244">
    <property type="component" value="Unassembled WGS sequence"/>
</dbReference>
<protein>
    <submittedName>
        <fullName evidence="2">Putative membrane protein</fullName>
    </submittedName>
</protein>
<organism evidence="2 3">
    <name type="scientific">Peptoanaerobacter stomatis</name>
    <dbReference type="NCBI Taxonomy" id="796937"/>
    <lineage>
        <taxon>Bacteria</taxon>
        <taxon>Bacillati</taxon>
        <taxon>Bacillota</taxon>
        <taxon>Clostridia</taxon>
        <taxon>Peptostreptococcales</taxon>
        <taxon>Filifactoraceae</taxon>
        <taxon>Peptoanaerobacter</taxon>
    </lineage>
</organism>
<dbReference type="EMBL" id="ALNK01000018">
    <property type="protein sequence ID" value="EJU22845.1"/>
    <property type="molecule type" value="Genomic_DNA"/>
</dbReference>
<sequence length="258" mass="30549">MIFLEHYSRDRILLRILNTVFFAVLLFINIKLSFFSGDKSFIHYADIKYFMSPYKFLYILNFISLVYMSVFVIIQLDSSSHGIKKKVVENYSFFLMLTFIFMGMHLYFLIQKRYSLAFLNIIIANALTVILYIKSQNMKRYMYNDEVRVFVYPFSVFFAWNAIMLFMTFNIMFKSSLVIGSTISIIFAFVQLFIIVAISICALCFFRDTIFIVIQLLYLLTVAVNTGLNDYFMPVGYLCFLSIILVFVFLYRSKKRKK</sequence>
<evidence type="ECO:0000313" key="3">
    <source>
        <dbReference type="Proteomes" id="UP000005244"/>
    </source>
</evidence>
<comment type="caution">
    <text evidence="2">The sequence shown here is derived from an EMBL/GenBank/DDBJ whole genome shotgun (WGS) entry which is preliminary data.</text>
</comment>